<dbReference type="Proteomes" id="UP000256899">
    <property type="component" value="Unassembled WGS sequence"/>
</dbReference>
<dbReference type="InterPro" id="IPR035644">
    <property type="entry name" value="MraZ_C"/>
</dbReference>
<evidence type="ECO:0000313" key="9">
    <source>
        <dbReference type="EMBL" id="REL28079.1"/>
    </source>
</evidence>
<comment type="subunit">
    <text evidence="7">Forms oligomers.</text>
</comment>
<keyword evidence="13" id="KW-1185">Reference proteome</keyword>
<dbReference type="GO" id="GO:0005737">
    <property type="term" value="C:cytoplasm"/>
    <property type="evidence" value="ECO:0007669"/>
    <property type="project" value="UniProtKB-UniRule"/>
</dbReference>
<dbReference type="GO" id="GO:0000976">
    <property type="term" value="F:transcription cis-regulatory region binding"/>
    <property type="evidence" value="ECO:0007669"/>
    <property type="project" value="TreeGrafter"/>
</dbReference>
<evidence type="ECO:0000313" key="10">
    <source>
        <dbReference type="EMBL" id="REL31895.1"/>
    </source>
</evidence>
<evidence type="ECO:0000259" key="8">
    <source>
        <dbReference type="PROSITE" id="PS51740"/>
    </source>
</evidence>
<dbReference type="EMBL" id="QUOT01000001">
    <property type="protein sequence ID" value="REL31895.1"/>
    <property type="molecule type" value="Genomic_DNA"/>
</dbReference>
<evidence type="ECO:0000313" key="14">
    <source>
        <dbReference type="Proteomes" id="UP000256999"/>
    </source>
</evidence>
<sequence length="152" mass="17316">MFRGTSAITLDSKKRITIPTRYREELIADCQGKMVCTVDVQQACLLLYPLPEWEEIELKLCALSSMDRSERLFQQVLLGNAADCEMDKSGRLLINGPLCQHAALEKNVMLVGQLKKFEIWSESAWQQRMQQGISQIQAGEIELTERLLDLTL</sequence>
<name>A0A3E0TUD3_9GAMM</name>
<keyword evidence="6 7" id="KW-0804">Transcription</keyword>
<feature type="domain" description="SpoVT-AbrB" evidence="8">
    <location>
        <begin position="81"/>
        <end position="124"/>
    </location>
</feature>
<evidence type="ECO:0000256" key="3">
    <source>
        <dbReference type="ARBA" id="ARBA00022737"/>
    </source>
</evidence>
<accession>A0A3E0TUD3</accession>
<dbReference type="InterPro" id="IPR037914">
    <property type="entry name" value="SpoVT-AbrB_sf"/>
</dbReference>
<proteinExistence type="inferred from homology"/>
<dbReference type="EMBL" id="QUOV01000001">
    <property type="protein sequence ID" value="REL36610.1"/>
    <property type="molecule type" value="Genomic_DNA"/>
</dbReference>
<dbReference type="InterPro" id="IPR035642">
    <property type="entry name" value="MraZ_N"/>
</dbReference>
<keyword evidence="3" id="KW-0677">Repeat</keyword>
<dbReference type="InterPro" id="IPR003444">
    <property type="entry name" value="MraZ"/>
</dbReference>
<keyword evidence="2 7" id="KW-0963">Cytoplasm</keyword>
<dbReference type="GO" id="GO:2000143">
    <property type="term" value="P:negative regulation of DNA-templated transcription initiation"/>
    <property type="evidence" value="ECO:0007669"/>
    <property type="project" value="TreeGrafter"/>
</dbReference>
<evidence type="ECO:0000256" key="6">
    <source>
        <dbReference type="ARBA" id="ARBA00023163"/>
    </source>
</evidence>
<evidence type="ECO:0000256" key="7">
    <source>
        <dbReference type="HAMAP-Rule" id="MF_01008"/>
    </source>
</evidence>
<comment type="caution">
    <text evidence="9">The sequence shown here is derived from an EMBL/GenBank/DDBJ whole genome shotgun (WGS) entry which is preliminary data.</text>
</comment>
<dbReference type="CDD" id="cd16320">
    <property type="entry name" value="MraZ_N"/>
    <property type="match status" value="1"/>
</dbReference>
<dbReference type="InterPro" id="IPR020603">
    <property type="entry name" value="MraZ_dom"/>
</dbReference>
<dbReference type="SUPFAM" id="SSF89447">
    <property type="entry name" value="AbrB/MazE/MraZ-like"/>
    <property type="match status" value="1"/>
</dbReference>
<dbReference type="RefSeq" id="WP_116001310.1">
    <property type="nucleotide sequence ID" value="NZ_QUOT01000001.1"/>
</dbReference>
<evidence type="ECO:0000256" key="5">
    <source>
        <dbReference type="ARBA" id="ARBA00023125"/>
    </source>
</evidence>
<dbReference type="Proteomes" id="UP000256999">
    <property type="component" value="Unassembled WGS sequence"/>
</dbReference>
<reference evidence="10" key="2">
    <citation type="submission" date="2018-08" db="EMBL/GenBank/DDBJ databases">
        <authorList>
            <person name="Ferrada E.E."/>
            <person name="Latorre B.A."/>
        </authorList>
    </citation>
    <scope>NUCLEOTIDE SEQUENCE</scope>
    <source>
        <strain evidence="10">H3</strain>
    </source>
</reference>
<keyword evidence="5 7" id="KW-0238">DNA-binding</keyword>
<organism evidence="9 12">
    <name type="scientific">Thalassotalea euphylliae</name>
    <dbReference type="NCBI Taxonomy" id="1655234"/>
    <lineage>
        <taxon>Bacteria</taxon>
        <taxon>Pseudomonadati</taxon>
        <taxon>Pseudomonadota</taxon>
        <taxon>Gammaproteobacteria</taxon>
        <taxon>Alteromonadales</taxon>
        <taxon>Colwelliaceae</taxon>
        <taxon>Thalassotalea</taxon>
    </lineage>
</organism>
<dbReference type="PROSITE" id="PS51740">
    <property type="entry name" value="SPOVT_ABRB"/>
    <property type="match status" value="2"/>
</dbReference>
<protein>
    <recommendedName>
        <fullName evidence="1 7">Transcriptional regulator MraZ</fullName>
    </recommendedName>
</protein>
<dbReference type="NCBIfam" id="TIGR00242">
    <property type="entry name" value="division/cell wall cluster transcriptional repressor MraZ"/>
    <property type="match status" value="1"/>
</dbReference>
<evidence type="ECO:0000256" key="2">
    <source>
        <dbReference type="ARBA" id="ARBA00022490"/>
    </source>
</evidence>
<dbReference type="GO" id="GO:0003700">
    <property type="term" value="F:DNA-binding transcription factor activity"/>
    <property type="evidence" value="ECO:0007669"/>
    <property type="project" value="UniProtKB-UniRule"/>
</dbReference>
<evidence type="ECO:0000256" key="4">
    <source>
        <dbReference type="ARBA" id="ARBA00023015"/>
    </source>
</evidence>
<gene>
    <name evidence="7 9" type="primary">mraZ</name>
    <name evidence="11" type="ORF">DXX92_15510</name>
    <name evidence="9" type="ORF">DXX93_16930</name>
    <name evidence="10" type="ORF">DXX94_14875</name>
</gene>
<dbReference type="OrthoDB" id="9807753at2"/>
<dbReference type="PANTHER" id="PTHR34701">
    <property type="entry name" value="TRANSCRIPTIONAL REGULATOR MRAZ"/>
    <property type="match status" value="1"/>
</dbReference>
<dbReference type="Proteomes" id="UP000256478">
    <property type="component" value="Unassembled WGS sequence"/>
</dbReference>
<keyword evidence="4 7" id="KW-0805">Transcription regulation</keyword>
<dbReference type="Pfam" id="PF02381">
    <property type="entry name" value="MraZ"/>
    <property type="match status" value="2"/>
</dbReference>
<comment type="subcellular location">
    <subcellularLocation>
        <location evidence="7">Cytoplasm</location>
        <location evidence="7">Nucleoid</location>
    </subcellularLocation>
</comment>
<evidence type="ECO:0000313" key="12">
    <source>
        <dbReference type="Proteomes" id="UP000256478"/>
    </source>
</evidence>
<dbReference type="AlphaFoldDB" id="A0A3E0TUD3"/>
<evidence type="ECO:0000313" key="11">
    <source>
        <dbReference type="EMBL" id="REL36610.1"/>
    </source>
</evidence>
<dbReference type="InterPro" id="IPR007159">
    <property type="entry name" value="SpoVT-AbrB_dom"/>
</dbReference>
<dbReference type="CDD" id="cd16321">
    <property type="entry name" value="MraZ_C"/>
    <property type="match status" value="1"/>
</dbReference>
<dbReference type="EMBL" id="QUOU01000001">
    <property type="protein sequence ID" value="REL28079.1"/>
    <property type="molecule type" value="Genomic_DNA"/>
</dbReference>
<dbReference type="Gene3D" id="3.40.1550.20">
    <property type="entry name" value="Transcriptional regulator MraZ domain"/>
    <property type="match status" value="1"/>
</dbReference>
<evidence type="ECO:0000313" key="13">
    <source>
        <dbReference type="Proteomes" id="UP000256899"/>
    </source>
</evidence>
<dbReference type="HAMAP" id="MF_01008">
    <property type="entry name" value="MraZ"/>
    <property type="match status" value="1"/>
</dbReference>
<feature type="domain" description="SpoVT-AbrB" evidence="8">
    <location>
        <begin position="5"/>
        <end position="52"/>
    </location>
</feature>
<dbReference type="GO" id="GO:0009295">
    <property type="term" value="C:nucleoid"/>
    <property type="evidence" value="ECO:0007669"/>
    <property type="project" value="UniProtKB-SubCell"/>
</dbReference>
<comment type="similarity">
    <text evidence="7">Belongs to the MraZ family.</text>
</comment>
<dbReference type="InterPro" id="IPR038619">
    <property type="entry name" value="MraZ_sf"/>
</dbReference>
<reference evidence="12 13" key="1">
    <citation type="submission" date="2018-08" db="EMBL/GenBank/DDBJ databases">
        <title>Thalassotalea euphylliae genome.</title>
        <authorList>
            <person name="Summers S."/>
            <person name="Rice S.A."/>
            <person name="Freckelton M.L."/>
            <person name="Nedved B.T."/>
            <person name="Hadfield M.G."/>
        </authorList>
    </citation>
    <scope>NUCLEOTIDE SEQUENCE [LARGE SCALE GENOMIC DNA]</scope>
    <source>
        <strain evidence="9 12">H1</strain>
        <strain evidence="11 14">H2</strain>
        <strain evidence="13">H3</strain>
    </source>
</reference>
<dbReference type="PANTHER" id="PTHR34701:SF1">
    <property type="entry name" value="TRANSCRIPTIONAL REGULATOR MRAZ"/>
    <property type="match status" value="1"/>
</dbReference>
<evidence type="ECO:0000256" key="1">
    <source>
        <dbReference type="ARBA" id="ARBA00013860"/>
    </source>
</evidence>